<dbReference type="Proteomes" id="UP000887576">
    <property type="component" value="Unplaced"/>
</dbReference>
<name>A0AC34R0K2_9BILA</name>
<dbReference type="WBParaSite" id="JU765_v2.g224.t2">
    <property type="protein sequence ID" value="JU765_v2.g224.t2"/>
    <property type="gene ID" value="JU765_v2.g224"/>
</dbReference>
<reference evidence="2" key="1">
    <citation type="submission" date="2022-11" db="UniProtKB">
        <authorList>
            <consortium name="WormBaseParasite"/>
        </authorList>
    </citation>
    <scope>IDENTIFICATION</scope>
</reference>
<evidence type="ECO:0000313" key="2">
    <source>
        <dbReference type="WBParaSite" id="JU765_v2.g224.t2"/>
    </source>
</evidence>
<organism evidence="1 2">
    <name type="scientific">Panagrolaimus sp. JU765</name>
    <dbReference type="NCBI Taxonomy" id="591449"/>
    <lineage>
        <taxon>Eukaryota</taxon>
        <taxon>Metazoa</taxon>
        <taxon>Ecdysozoa</taxon>
        <taxon>Nematoda</taxon>
        <taxon>Chromadorea</taxon>
        <taxon>Rhabditida</taxon>
        <taxon>Tylenchina</taxon>
        <taxon>Panagrolaimomorpha</taxon>
        <taxon>Panagrolaimoidea</taxon>
        <taxon>Panagrolaimidae</taxon>
        <taxon>Panagrolaimus</taxon>
    </lineage>
</organism>
<evidence type="ECO:0000313" key="1">
    <source>
        <dbReference type="Proteomes" id="UP000887576"/>
    </source>
</evidence>
<proteinExistence type="predicted"/>
<accession>A0AC34R0K2</accession>
<protein>
    <submittedName>
        <fullName evidence="2">Uncharacterized protein</fullName>
    </submittedName>
</protein>
<sequence length="644" mass="73594">MSTRRNGNRDTAKDIILGLEPSGRGPRKPKEGIAQTPIRKVRSVTPNQTPTKRSATVTSDSRHDYYRQPSNQKTRSPAQTIVVQKPDTSALQNLQNQINQLRLQHNSLLNNEAAARRKLEASQDALHRKIATAPDPNSQNRLLEELRRQLNNIDGKIALMGQDFGAIKGTVDRHTQDLMTINNDVKSRPVVDPNKIANSAQQMDLRLRDIHGQLMQIKQAVDSEINDRIRINQQQNDTIARLQDYIKQQEASKNDILANLTRKGDMDKEKLSEEARRLNDKIQIITTEVSKDMNAREQRLRDDLMQKIAAIQNGLKQQQDGFAENENMNRKKIDEILREQAQIIDELKNSNVNDRMKNKEKFQKVNEALAALELHLEQGNKKMDKILNAEIQSRKLHEKGLLSKVNDVEERLSNYLAGLAKSVEDAKAGKENVKVPSLDTDALRREMEAISADKNKMSMEGLLKLEEKISRIQHGLNRDRRQMVDTLNDMNDKETINKIRAQVNKLDEVIDDVEKTQDRVRDKVERQIPQDLNELSAKVDNLKQQLTHRIDQEEEERYLAIKELQDAYNKLTSGKLIAAGADSPSPGNNQLKRDIDECKVAVKKLAESITTVKNVLDRKILDEVRRREQDVERIEARIGGTRPK</sequence>